<dbReference type="SUPFAM" id="SSF52833">
    <property type="entry name" value="Thioredoxin-like"/>
    <property type="match status" value="1"/>
</dbReference>
<dbReference type="GO" id="GO:0017004">
    <property type="term" value="P:cytochrome complex assembly"/>
    <property type="evidence" value="ECO:0007669"/>
    <property type="project" value="UniProtKB-KW"/>
</dbReference>
<dbReference type="InterPro" id="IPR013740">
    <property type="entry name" value="Redoxin"/>
</dbReference>
<dbReference type="InterPro" id="IPR013766">
    <property type="entry name" value="Thioredoxin_domain"/>
</dbReference>
<dbReference type="EMBL" id="MFSP01000191">
    <property type="protein sequence ID" value="OGI61628.1"/>
    <property type="molecule type" value="Genomic_DNA"/>
</dbReference>
<evidence type="ECO:0000256" key="3">
    <source>
        <dbReference type="ARBA" id="ARBA00023284"/>
    </source>
</evidence>
<name>A0A1F6UWC9_9PROT</name>
<sequence>MRITIVAITLLVATGLTNVTQAALPAPGSTAPDFALKSASGRNIRLSELRGQVVLINFWASWCGPCRQELPLLEKLQERYRSAGFTLLAISIDDDRKNADAMLGKLGVKLAPLYDGDKRVAKRYDVDTMPATLIVDRDGRVRYVHRGFLSGYEQKYEQQVRELLTR</sequence>
<dbReference type="GO" id="GO:0015036">
    <property type="term" value="F:disulfide oxidoreductase activity"/>
    <property type="evidence" value="ECO:0007669"/>
    <property type="project" value="UniProtKB-ARBA"/>
</dbReference>
<keyword evidence="2" id="KW-0201">Cytochrome c-type biogenesis</keyword>
<accession>A0A1F6UWC9</accession>
<evidence type="ECO:0000256" key="2">
    <source>
        <dbReference type="ARBA" id="ARBA00022748"/>
    </source>
</evidence>
<dbReference type="Gene3D" id="3.40.30.10">
    <property type="entry name" value="Glutaredoxin"/>
    <property type="match status" value="1"/>
</dbReference>
<dbReference type="GO" id="GO:0030313">
    <property type="term" value="C:cell envelope"/>
    <property type="evidence" value="ECO:0007669"/>
    <property type="project" value="UniProtKB-SubCell"/>
</dbReference>
<feature type="domain" description="Thioredoxin" evidence="5">
    <location>
        <begin position="25"/>
        <end position="165"/>
    </location>
</feature>
<dbReference type="Pfam" id="PF08534">
    <property type="entry name" value="Redoxin"/>
    <property type="match status" value="1"/>
</dbReference>
<feature type="signal peptide" evidence="4">
    <location>
        <begin position="1"/>
        <end position="22"/>
    </location>
</feature>
<dbReference type="PROSITE" id="PS00194">
    <property type="entry name" value="THIOREDOXIN_1"/>
    <property type="match status" value="1"/>
</dbReference>
<proteinExistence type="predicted"/>
<comment type="caution">
    <text evidence="6">The sequence shown here is derived from an EMBL/GenBank/DDBJ whole genome shotgun (WGS) entry which is preliminary data.</text>
</comment>
<evidence type="ECO:0000259" key="5">
    <source>
        <dbReference type="PROSITE" id="PS51352"/>
    </source>
</evidence>
<dbReference type="AlphaFoldDB" id="A0A1F6UWC9"/>
<dbReference type="InterPro" id="IPR017937">
    <property type="entry name" value="Thioredoxin_CS"/>
</dbReference>
<feature type="chain" id="PRO_5009527062" evidence="4">
    <location>
        <begin position="23"/>
        <end position="166"/>
    </location>
</feature>
<reference evidence="6 7" key="1">
    <citation type="journal article" date="2016" name="Nat. Commun.">
        <title>Thousands of microbial genomes shed light on interconnected biogeochemical processes in an aquifer system.</title>
        <authorList>
            <person name="Anantharaman K."/>
            <person name="Brown C.T."/>
            <person name="Hug L.A."/>
            <person name="Sharon I."/>
            <person name="Castelle C.J."/>
            <person name="Probst A.J."/>
            <person name="Thomas B.C."/>
            <person name="Singh A."/>
            <person name="Wilkins M.J."/>
            <person name="Karaoz U."/>
            <person name="Brodie E.L."/>
            <person name="Williams K.H."/>
            <person name="Hubbard S.S."/>
            <person name="Banfield J.F."/>
        </authorList>
    </citation>
    <scope>NUCLEOTIDE SEQUENCE [LARGE SCALE GENOMIC DNA]</scope>
</reference>
<dbReference type="CDD" id="cd02966">
    <property type="entry name" value="TlpA_like_family"/>
    <property type="match status" value="1"/>
</dbReference>
<evidence type="ECO:0000313" key="6">
    <source>
        <dbReference type="EMBL" id="OGI61628.1"/>
    </source>
</evidence>
<organism evidence="6 7">
    <name type="scientific">Candidatus Muproteobacteria bacterium RBG_16_60_9</name>
    <dbReference type="NCBI Taxonomy" id="1817755"/>
    <lineage>
        <taxon>Bacteria</taxon>
        <taxon>Pseudomonadati</taxon>
        <taxon>Pseudomonadota</taxon>
        <taxon>Candidatus Muproteobacteria</taxon>
    </lineage>
</organism>
<keyword evidence="4" id="KW-0732">Signal</keyword>
<dbReference type="PROSITE" id="PS51352">
    <property type="entry name" value="THIOREDOXIN_2"/>
    <property type="match status" value="1"/>
</dbReference>
<dbReference type="InterPro" id="IPR050553">
    <property type="entry name" value="Thioredoxin_ResA/DsbE_sf"/>
</dbReference>
<dbReference type="InterPro" id="IPR036249">
    <property type="entry name" value="Thioredoxin-like_sf"/>
</dbReference>
<protein>
    <submittedName>
        <fullName evidence="6">Redoxin</fullName>
    </submittedName>
</protein>
<keyword evidence="3" id="KW-0676">Redox-active center</keyword>
<dbReference type="PANTHER" id="PTHR42852:SF17">
    <property type="entry name" value="THIOREDOXIN-LIKE PROTEIN HI_1115"/>
    <property type="match status" value="1"/>
</dbReference>
<comment type="subcellular location">
    <subcellularLocation>
        <location evidence="1">Cell envelope</location>
    </subcellularLocation>
</comment>
<evidence type="ECO:0000313" key="7">
    <source>
        <dbReference type="Proteomes" id="UP000179076"/>
    </source>
</evidence>
<dbReference type="Proteomes" id="UP000179076">
    <property type="component" value="Unassembled WGS sequence"/>
</dbReference>
<dbReference type="PANTHER" id="PTHR42852">
    <property type="entry name" value="THIOL:DISULFIDE INTERCHANGE PROTEIN DSBE"/>
    <property type="match status" value="1"/>
</dbReference>
<evidence type="ECO:0000256" key="4">
    <source>
        <dbReference type="SAM" id="SignalP"/>
    </source>
</evidence>
<gene>
    <name evidence="6" type="ORF">A2W18_15025</name>
</gene>
<evidence type="ECO:0000256" key="1">
    <source>
        <dbReference type="ARBA" id="ARBA00004196"/>
    </source>
</evidence>